<organism evidence="1 2">
    <name type="scientific">Tagetes erecta</name>
    <name type="common">African marigold</name>
    <dbReference type="NCBI Taxonomy" id="13708"/>
    <lineage>
        <taxon>Eukaryota</taxon>
        <taxon>Viridiplantae</taxon>
        <taxon>Streptophyta</taxon>
        <taxon>Embryophyta</taxon>
        <taxon>Tracheophyta</taxon>
        <taxon>Spermatophyta</taxon>
        <taxon>Magnoliopsida</taxon>
        <taxon>eudicotyledons</taxon>
        <taxon>Gunneridae</taxon>
        <taxon>Pentapetalae</taxon>
        <taxon>asterids</taxon>
        <taxon>campanulids</taxon>
        <taxon>Asterales</taxon>
        <taxon>Asteraceae</taxon>
        <taxon>Asteroideae</taxon>
        <taxon>Heliantheae alliance</taxon>
        <taxon>Tageteae</taxon>
        <taxon>Tagetes</taxon>
    </lineage>
</organism>
<sequence length="88" mass="10183">MIIQNTTLTNNGGVFLFCFVLFPDIDFKLFVSINGFSSAFFFPPPPRTSLNSFRLLIFTPSFMIHITHTHTIFTPELLLWDLYDGYKV</sequence>
<reference evidence="1" key="1">
    <citation type="journal article" date="2023" name="bioRxiv">
        <title>Improved chromosome-level genome assembly for marigold (Tagetes erecta).</title>
        <authorList>
            <person name="Jiang F."/>
            <person name="Yuan L."/>
            <person name="Wang S."/>
            <person name="Wang H."/>
            <person name="Xu D."/>
            <person name="Wang A."/>
            <person name="Fan W."/>
        </authorList>
    </citation>
    <scope>NUCLEOTIDE SEQUENCE</scope>
    <source>
        <strain evidence="1">WSJ</strain>
        <tissue evidence="1">Leaf</tissue>
    </source>
</reference>
<dbReference type="AlphaFoldDB" id="A0AAD8LHQ7"/>
<dbReference type="EMBL" id="JAUHHV010000001">
    <property type="protein sequence ID" value="KAK1439371.1"/>
    <property type="molecule type" value="Genomic_DNA"/>
</dbReference>
<proteinExistence type="predicted"/>
<name>A0AAD8LHQ7_TARER</name>
<evidence type="ECO:0000313" key="2">
    <source>
        <dbReference type="Proteomes" id="UP001229421"/>
    </source>
</evidence>
<gene>
    <name evidence="1" type="ORF">QVD17_05188</name>
</gene>
<protein>
    <submittedName>
        <fullName evidence="1">Uncharacterized protein</fullName>
    </submittedName>
</protein>
<evidence type="ECO:0000313" key="1">
    <source>
        <dbReference type="EMBL" id="KAK1439371.1"/>
    </source>
</evidence>
<comment type="caution">
    <text evidence="1">The sequence shown here is derived from an EMBL/GenBank/DDBJ whole genome shotgun (WGS) entry which is preliminary data.</text>
</comment>
<accession>A0AAD8LHQ7</accession>
<keyword evidence="2" id="KW-1185">Reference proteome</keyword>
<dbReference type="Proteomes" id="UP001229421">
    <property type="component" value="Unassembled WGS sequence"/>
</dbReference>